<dbReference type="InterPro" id="IPR029006">
    <property type="entry name" value="ADF-H/Gelsolin-like_dom_sf"/>
</dbReference>
<proteinExistence type="inferred from homology"/>
<dbReference type="Pfam" id="PF00241">
    <property type="entry name" value="Cofilin_ADF"/>
    <property type="match status" value="1"/>
</dbReference>
<dbReference type="SUPFAM" id="SSF55753">
    <property type="entry name" value="Actin depolymerizing proteins"/>
    <property type="match status" value="1"/>
</dbReference>
<keyword evidence="5" id="KW-1185">Reference proteome</keyword>
<comment type="similarity">
    <text evidence="1">Belongs to the actin-binding proteins ADF family.</text>
</comment>
<dbReference type="GO" id="GO:0015629">
    <property type="term" value="C:actin cytoskeleton"/>
    <property type="evidence" value="ECO:0007669"/>
    <property type="project" value="InterPro"/>
</dbReference>
<evidence type="ECO:0000256" key="2">
    <source>
        <dbReference type="ARBA" id="ARBA00023203"/>
    </source>
</evidence>
<dbReference type="GO" id="GO:0003779">
    <property type="term" value="F:actin binding"/>
    <property type="evidence" value="ECO:0007669"/>
    <property type="project" value="UniProtKB-KW"/>
</dbReference>
<organism evidence="4 5">
    <name type="scientific">Merluccius polli</name>
    <name type="common">Benguela hake</name>
    <name type="synonym">Merluccius cadenati</name>
    <dbReference type="NCBI Taxonomy" id="89951"/>
    <lineage>
        <taxon>Eukaryota</taxon>
        <taxon>Metazoa</taxon>
        <taxon>Chordata</taxon>
        <taxon>Craniata</taxon>
        <taxon>Vertebrata</taxon>
        <taxon>Euteleostomi</taxon>
        <taxon>Actinopterygii</taxon>
        <taxon>Neopterygii</taxon>
        <taxon>Teleostei</taxon>
        <taxon>Neoteleostei</taxon>
        <taxon>Acanthomorphata</taxon>
        <taxon>Zeiogadaria</taxon>
        <taxon>Gadariae</taxon>
        <taxon>Gadiformes</taxon>
        <taxon>Gadoidei</taxon>
        <taxon>Merlucciidae</taxon>
        <taxon>Merluccius</taxon>
    </lineage>
</organism>
<dbReference type="InterPro" id="IPR017904">
    <property type="entry name" value="ADF/Cofilin"/>
</dbReference>
<dbReference type="Proteomes" id="UP001174136">
    <property type="component" value="Unassembled WGS sequence"/>
</dbReference>
<feature type="domain" description="ADF-H" evidence="3">
    <location>
        <begin position="68"/>
        <end position="212"/>
    </location>
</feature>
<dbReference type="EMBL" id="JAOPHQ010001206">
    <property type="protein sequence ID" value="KAK0151533.1"/>
    <property type="molecule type" value="Genomic_DNA"/>
</dbReference>
<evidence type="ECO:0000259" key="3">
    <source>
        <dbReference type="PROSITE" id="PS51263"/>
    </source>
</evidence>
<dbReference type="PANTHER" id="PTHR11913">
    <property type="entry name" value="COFILIN-RELATED"/>
    <property type="match status" value="1"/>
</dbReference>
<comment type="caution">
    <text evidence="4">The sequence shown here is derived from an EMBL/GenBank/DDBJ whole genome shotgun (WGS) entry which is preliminary data.</text>
</comment>
<name>A0AA47P8T3_MERPO</name>
<dbReference type="SMART" id="SM00102">
    <property type="entry name" value="ADF"/>
    <property type="match status" value="1"/>
</dbReference>
<accession>A0AA47P8T3</accession>
<protein>
    <submittedName>
        <fullName evidence="4">Cofilin-2</fullName>
    </submittedName>
</protein>
<keyword evidence="2" id="KW-0009">Actin-binding</keyword>
<dbReference type="GO" id="GO:0030042">
    <property type="term" value="P:actin filament depolymerization"/>
    <property type="evidence" value="ECO:0007669"/>
    <property type="project" value="InterPro"/>
</dbReference>
<dbReference type="InterPro" id="IPR002108">
    <property type="entry name" value="ADF-H"/>
</dbReference>
<dbReference type="PROSITE" id="PS51263">
    <property type="entry name" value="ADF_H"/>
    <property type="match status" value="1"/>
</dbReference>
<reference evidence="4" key="1">
    <citation type="journal article" date="2023" name="Front. Mar. Sci.">
        <title>A new Merluccius polli reference genome to investigate the effects of global change in West African waters.</title>
        <authorList>
            <person name="Mateo J.L."/>
            <person name="Blanco-Fernandez C."/>
            <person name="Garcia-Vazquez E."/>
            <person name="Machado-Schiaffino G."/>
        </authorList>
    </citation>
    <scope>NUCLEOTIDE SEQUENCE</scope>
    <source>
        <strain evidence="4">C29</strain>
        <tissue evidence="4">Fin</tissue>
    </source>
</reference>
<gene>
    <name evidence="4" type="primary">cfl2</name>
    <name evidence="4" type="ORF">N1851_007161</name>
</gene>
<dbReference type="PRINTS" id="PR00006">
    <property type="entry name" value="COFILIN"/>
</dbReference>
<evidence type="ECO:0000313" key="4">
    <source>
        <dbReference type="EMBL" id="KAK0151533.1"/>
    </source>
</evidence>
<dbReference type="Gene3D" id="3.40.20.10">
    <property type="entry name" value="Severin"/>
    <property type="match status" value="1"/>
</dbReference>
<evidence type="ECO:0000313" key="5">
    <source>
        <dbReference type="Proteomes" id="UP001174136"/>
    </source>
</evidence>
<dbReference type="AlphaFoldDB" id="A0AA47P8T3"/>
<sequence length="232" mass="25968">MCHTWAPFRRVASHLRAGDKGVRAARLPHPLGLCYKTSAVADCSSLSSSPRRCSALTLMSSLGLKQTSGVVLSDEARICLETMKLHHSKDDPQERIKIVFFKVCTGEIIVDSRVLVKDVGDQDAFEMLQDRLKQYSACYAVYDCHYETKETEKTELVSIMWAPDTSTVKERMMYSSSKDSLKSILAACGIKHDWQVNDLDDIMDKDCFLNKIGKGILKLEKRDVAQGAKKGN</sequence>
<evidence type="ECO:0000256" key="1">
    <source>
        <dbReference type="ARBA" id="ARBA00006844"/>
    </source>
</evidence>